<dbReference type="GO" id="GO:0004491">
    <property type="term" value="F:methylmalonate-semialdehyde dehydrogenase (acylating, NAD) activity"/>
    <property type="evidence" value="ECO:0007669"/>
    <property type="project" value="UniProtKB-EC"/>
</dbReference>
<dbReference type="FunFam" id="3.40.309.10:FF:000002">
    <property type="entry name" value="Methylmalonate-semialdehyde dehydrogenase (Acylating)"/>
    <property type="match status" value="1"/>
</dbReference>
<name>A0A2S5B6U2_9BASI</name>
<dbReference type="STRING" id="741276.A0A2S5B6U2"/>
<sequence>MLTRTLRAQSHAVARRNFTLSARSLSAATGTATKPTLTQSWQGTAVDGSETLHLIGGEYTAGDSSRWIDVHNPATNRVLTRVPESTPQLLKRAVDKAEEAFDEWKDASVLKRQAVMLKFQQLIKENHDEIARSIVLEQGKTFADAKGDVLRGLQVVETACGVPSLMLGDQIEVSKDMDTYVRKLPLGVVAAVCPFNFPAMIPLWAMAMATATGNSLILKPSERDPGATMILAELMEQAGLPKGVLQIVHGTIDPVKFICEEPRIKAVSFVGGDRAGKYIHETGSKHGKRVQANLGAKNHCILLPDANQNFALNSIVGAAFGAAGQRCMALSTLVTVGESQHWVDSLVERAQKLKVGEGFDSTTDVGPLITPQAKERVEALIQSCQDEGGKILLDGRGVKVPGYPDGNFVGPTILEATTDMKCYQEEIFGPVLVIVKADSLDDAIKLINRNKYGNGASAFTQSGATARYFEKHIEAGQVGLNVPIPVPLPMFSWSGGKGSVLGGSSLYGPRGLDFFTQLKTTTAYWRAEDALDTRATTAMPTHN</sequence>
<dbReference type="EC" id="1.2.1.27" evidence="2"/>
<dbReference type="SUPFAM" id="SSF53720">
    <property type="entry name" value="ALDH-like"/>
    <property type="match status" value="1"/>
</dbReference>
<dbReference type="EMBL" id="PJQD01000048">
    <property type="protein sequence ID" value="POY72489.1"/>
    <property type="molecule type" value="Genomic_DNA"/>
</dbReference>
<evidence type="ECO:0000256" key="2">
    <source>
        <dbReference type="ARBA" id="ARBA00013048"/>
    </source>
</evidence>
<dbReference type="InterPro" id="IPR015590">
    <property type="entry name" value="Aldehyde_DH_dom"/>
</dbReference>
<gene>
    <name evidence="6" type="ORF">BMF94_4315</name>
</gene>
<dbReference type="PANTHER" id="PTHR43866:SF3">
    <property type="entry name" value="METHYLMALONATE-SEMIALDEHYDE DEHYDROGENASE [ACYLATING], MITOCHONDRIAL"/>
    <property type="match status" value="1"/>
</dbReference>
<dbReference type="CDD" id="cd07085">
    <property type="entry name" value="ALDH_F6_MMSDH"/>
    <property type="match status" value="1"/>
</dbReference>
<keyword evidence="4" id="KW-0520">NAD</keyword>
<dbReference type="PANTHER" id="PTHR43866">
    <property type="entry name" value="MALONATE-SEMIALDEHYDE DEHYDROGENASE"/>
    <property type="match status" value="1"/>
</dbReference>
<comment type="caution">
    <text evidence="6">The sequence shown here is derived from an EMBL/GenBank/DDBJ whole genome shotgun (WGS) entry which is preliminary data.</text>
</comment>
<dbReference type="InterPro" id="IPR016161">
    <property type="entry name" value="Ald_DH/histidinol_DH"/>
</dbReference>
<feature type="domain" description="Aldehyde dehydrogenase" evidence="5">
    <location>
        <begin position="60"/>
        <end position="520"/>
    </location>
</feature>
<organism evidence="6 7">
    <name type="scientific">Rhodotorula taiwanensis</name>
    <dbReference type="NCBI Taxonomy" id="741276"/>
    <lineage>
        <taxon>Eukaryota</taxon>
        <taxon>Fungi</taxon>
        <taxon>Dikarya</taxon>
        <taxon>Basidiomycota</taxon>
        <taxon>Pucciniomycotina</taxon>
        <taxon>Microbotryomycetes</taxon>
        <taxon>Sporidiobolales</taxon>
        <taxon>Sporidiobolaceae</taxon>
        <taxon>Rhodotorula</taxon>
    </lineage>
</organism>
<dbReference type="GO" id="GO:0005739">
    <property type="term" value="C:mitochondrion"/>
    <property type="evidence" value="ECO:0007669"/>
    <property type="project" value="TreeGrafter"/>
</dbReference>
<evidence type="ECO:0000259" key="5">
    <source>
        <dbReference type="Pfam" id="PF00171"/>
    </source>
</evidence>
<evidence type="ECO:0000256" key="3">
    <source>
        <dbReference type="ARBA" id="ARBA00023002"/>
    </source>
</evidence>
<keyword evidence="7" id="KW-1185">Reference proteome</keyword>
<dbReference type="InterPro" id="IPR016162">
    <property type="entry name" value="Ald_DH_N"/>
</dbReference>
<dbReference type="NCBIfam" id="TIGR01722">
    <property type="entry name" value="MMSDH"/>
    <property type="match status" value="1"/>
</dbReference>
<dbReference type="InterPro" id="IPR016160">
    <property type="entry name" value="Ald_DH_CS_CYS"/>
</dbReference>
<dbReference type="InterPro" id="IPR010061">
    <property type="entry name" value="MeMal-semiAld_DH"/>
</dbReference>
<keyword evidence="3 6" id="KW-0560">Oxidoreductase</keyword>
<dbReference type="OrthoDB" id="310895at2759"/>
<protein>
    <recommendedName>
        <fullName evidence="2">methylmalonate-semialdehyde dehydrogenase (CoA acylating)</fullName>
        <ecNumber evidence="2">1.2.1.27</ecNumber>
    </recommendedName>
</protein>
<dbReference type="GO" id="GO:0006210">
    <property type="term" value="P:thymine catabolic process"/>
    <property type="evidence" value="ECO:0007669"/>
    <property type="project" value="TreeGrafter"/>
</dbReference>
<evidence type="ECO:0000313" key="7">
    <source>
        <dbReference type="Proteomes" id="UP000237144"/>
    </source>
</evidence>
<dbReference type="Proteomes" id="UP000237144">
    <property type="component" value="Unassembled WGS sequence"/>
</dbReference>
<evidence type="ECO:0000256" key="4">
    <source>
        <dbReference type="ARBA" id="ARBA00023027"/>
    </source>
</evidence>
<dbReference type="Gene3D" id="3.40.605.10">
    <property type="entry name" value="Aldehyde Dehydrogenase, Chain A, domain 1"/>
    <property type="match status" value="1"/>
</dbReference>
<dbReference type="Pfam" id="PF00171">
    <property type="entry name" value="Aldedh"/>
    <property type="match status" value="1"/>
</dbReference>
<reference evidence="6 7" key="1">
    <citation type="journal article" date="2018" name="Front. Microbiol.">
        <title>Prospects for Fungal Bioremediation of Acidic Radioactive Waste Sites: Characterization and Genome Sequence of Rhodotorula taiwanensis MD1149.</title>
        <authorList>
            <person name="Tkavc R."/>
            <person name="Matrosova V.Y."/>
            <person name="Grichenko O.E."/>
            <person name="Gostincar C."/>
            <person name="Volpe R.P."/>
            <person name="Klimenkova P."/>
            <person name="Gaidamakova E.K."/>
            <person name="Zhou C.E."/>
            <person name="Stewart B.J."/>
            <person name="Lyman M.G."/>
            <person name="Malfatti S.A."/>
            <person name="Rubinfeld B."/>
            <person name="Courtot M."/>
            <person name="Singh J."/>
            <person name="Dalgard C.L."/>
            <person name="Hamilton T."/>
            <person name="Frey K.G."/>
            <person name="Gunde-Cimerman N."/>
            <person name="Dugan L."/>
            <person name="Daly M.J."/>
        </authorList>
    </citation>
    <scope>NUCLEOTIDE SEQUENCE [LARGE SCALE GENOMIC DNA]</scope>
    <source>
        <strain evidence="6 7">MD1149</strain>
    </source>
</reference>
<comment type="similarity">
    <text evidence="1">Belongs to the aldehyde dehydrogenase family.</text>
</comment>
<dbReference type="PROSITE" id="PS00070">
    <property type="entry name" value="ALDEHYDE_DEHYDR_CYS"/>
    <property type="match status" value="1"/>
</dbReference>
<dbReference type="GO" id="GO:0006574">
    <property type="term" value="P:L-valine catabolic process"/>
    <property type="evidence" value="ECO:0007669"/>
    <property type="project" value="TreeGrafter"/>
</dbReference>
<dbReference type="InterPro" id="IPR016163">
    <property type="entry name" value="Ald_DH_C"/>
</dbReference>
<dbReference type="Gene3D" id="3.40.309.10">
    <property type="entry name" value="Aldehyde Dehydrogenase, Chain A, domain 2"/>
    <property type="match status" value="1"/>
</dbReference>
<evidence type="ECO:0000313" key="6">
    <source>
        <dbReference type="EMBL" id="POY72489.1"/>
    </source>
</evidence>
<accession>A0A2S5B6U2</accession>
<proteinExistence type="inferred from homology"/>
<evidence type="ECO:0000256" key="1">
    <source>
        <dbReference type="ARBA" id="ARBA00009986"/>
    </source>
</evidence>
<dbReference type="AlphaFoldDB" id="A0A2S5B6U2"/>
<dbReference type="FunFam" id="3.40.605.10:FF:000003">
    <property type="entry name" value="Methylmalonate-semialdehyde dehydrogenase [acylating]"/>
    <property type="match status" value="1"/>
</dbReference>